<name>A0A830GWX9_9CREN</name>
<accession>A0A830GWX9</accession>
<dbReference type="AlphaFoldDB" id="A0A830GWX9"/>
<reference evidence="1" key="2">
    <citation type="submission" date="2020-09" db="EMBL/GenBank/DDBJ databases">
        <authorList>
            <person name="Sun Q."/>
            <person name="Ohkuma M."/>
        </authorList>
    </citation>
    <scope>NUCLEOTIDE SEQUENCE</scope>
    <source>
        <strain evidence="1">JCM 10088</strain>
    </source>
</reference>
<organism evidence="1 2">
    <name type="scientific">Thermocladium modestius</name>
    <dbReference type="NCBI Taxonomy" id="62609"/>
    <lineage>
        <taxon>Archaea</taxon>
        <taxon>Thermoproteota</taxon>
        <taxon>Thermoprotei</taxon>
        <taxon>Thermoproteales</taxon>
        <taxon>Thermoproteaceae</taxon>
        <taxon>Thermocladium</taxon>
    </lineage>
</organism>
<evidence type="ECO:0000313" key="2">
    <source>
        <dbReference type="Proteomes" id="UP000610960"/>
    </source>
</evidence>
<dbReference type="Proteomes" id="UP000610960">
    <property type="component" value="Unassembled WGS sequence"/>
</dbReference>
<dbReference type="EMBL" id="BMNL01000003">
    <property type="protein sequence ID" value="GGP21761.1"/>
    <property type="molecule type" value="Genomic_DNA"/>
</dbReference>
<keyword evidence="2" id="KW-1185">Reference proteome</keyword>
<gene>
    <name evidence="1" type="ORF">GCM10007981_14880</name>
</gene>
<dbReference type="OrthoDB" id="383994at2157"/>
<protein>
    <submittedName>
        <fullName evidence="1">Uncharacterized protein</fullName>
    </submittedName>
</protein>
<comment type="caution">
    <text evidence="1">The sequence shown here is derived from an EMBL/GenBank/DDBJ whole genome shotgun (WGS) entry which is preliminary data.</text>
</comment>
<evidence type="ECO:0000313" key="1">
    <source>
        <dbReference type="EMBL" id="GGP21761.1"/>
    </source>
</evidence>
<dbReference type="RefSeq" id="WP_188596766.1">
    <property type="nucleotide sequence ID" value="NZ_BMNL01000003.1"/>
</dbReference>
<sequence length="308" mass="34464">MSVIIMAWTLRYSLPKILLAAVAVLSVALIFTASSALHQRIVDMPIYVPVNHTVYINKTTYLNRTVYVQVPIYVNHTIYLNKTIYVTKPIYINKTVYLNNTVYVPTPVTNGTLGLIPGQCGMESLVLPNGTMWTVGDVFMPPRQYGWLLAMLEAPRNESTPYEHGVGVAGFLNVRTYPINLMASIPVYTGFPYVRPANWSDYMIFGDVIGAGDIMGLNYSSIGIPLNSSKLILIILSSQDPLYSHLLILPCNWTVIGVQNPRAALNTTITAPGFKLADEEDYYWYYGHWGVGHLSWGYWVWNIGLSVN</sequence>
<proteinExistence type="predicted"/>
<reference evidence="1" key="1">
    <citation type="journal article" date="2014" name="Int. J. Syst. Evol. Microbiol.">
        <title>Complete genome sequence of Corynebacterium casei LMG S-19264T (=DSM 44701T), isolated from a smear-ripened cheese.</title>
        <authorList>
            <consortium name="US DOE Joint Genome Institute (JGI-PGF)"/>
            <person name="Walter F."/>
            <person name="Albersmeier A."/>
            <person name="Kalinowski J."/>
            <person name="Ruckert C."/>
        </authorList>
    </citation>
    <scope>NUCLEOTIDE SEQUENCE</scope>
    <source>
        <strain evidence="1">JCM 10088</strain>
    </source>
</reference>